<dbReference type="OrthoDB" id="9772484at2"/>
<dbReference type="RefSeq" id="WP_110391215.1">
    <property type="nucleotide sequence ID" value="NZ_QJKI01000014.1"/>
</dbReference>
<reference evidence="1 2" key="1">
    <citation type="submission" date="2018-05" db="EMBL/GenBank/DDBJ databases">
        <title>Genomic Encyclopedia of Type Strains, Phase IV (KMG-IV): sequencing the most valuable type-strain genomes for metagenomic binning, comparative biology and taxonomic classification.</title>
        <authorList>
            <person name="Goeker M."/>
        </authorList>
    </citation>
    <scope>NUCLEOTIDE SEQUENCE [LARGE SCALE GENOMIC DNA]</scope>
    <source>
        <strain evidence="1 2">DSM 29661</strain>
    </source>
</reference>
<gene>
    <name evidence="1" type="ORF">DFR34_11461</name>
</gene>
<name>A0A318KXL1_9NEIS</name>
<keyword evidence="2" id="KW-1185">Reference proteome</keyword>
<protein>
    <submittedName>
        <fullName evidence="1">Uncharacterized protein</fullName>
    </submittedName>
</protein>
<sequence length="358" mass="39774">MIPHDPAFCFIDRLLDPARLGVTDTPAGARLRPSQINVNAGQYQSPYTLAFDFDWATLTHGLEKPPFAHWREQGREPAFARGPHDWFAPSAYARAHAHPAHGPLPRHYPPSRPPAGIERHRHDAWRAQRLLAVAAAMVGYGWRQHLTPDWNPDAAWFARFGLPADPGQGVSGGAYVAWLYNYALGIQLELDVAAQSRARHVHAPTVGRLTIQRVADARCSYRQLRQQLRPGDVLYLAEGYARQDIRRRLDADDPPPASHALLWLGEVGQAPAGVPLVSDSHAANWLRDTYGSFIPSGVQLRPFYDAAPGSDLRRCCPPGAQSAYFEQFLWASRLLPDVVESEPVGIVEEWLEVAMFAG</sequence>
<comment type="caution">
    <text evidence="1">The sequence shown here is derived from an EMBL/GenBank/DDBJ whole genome shotgun (WGS) entry which is preliminary data.</text>
</comment>
<evidence type="ECO:0000313" key="1">
    <source>
        <dbReference type="EMBL" id="PXX77973.1"/>
    </source>
</evidence>
<proteinExistence type="predicted"/>
<organism evidence="1 2">
    <name type="scientific">Rivihabitans pingtungensis</name>
    <dbReference type="NCBI Taxonomy" id="1054498"/>
    <lineage>
        <taxon>Bacteria</taxon>
        <taxon>Pseudomonadati</taxon>
        <taxon>Pseudomonadota</taxon>
        <taxon>Betaproteobacteria</taxon>
        <taxon>Neisseriales</taxon>
        <taxon>Aquaspirillaceae</taxon>
        <taxon>Rivihabitans</taxon>
    </lineage>
</organism>
<dbReference type="EMBL" id="QJKI01000014">
    <property type="protein sequence ID" value="PXX77973.1"/>
    <property type="molecule type" value="Genomic_DNA"/>
</dbReference>
<evidence type="ECO:0000313" key="2">
    <source>
        <dbReference type="Proteomes" id="UP000247555"/>
    </source>
</evidence>
<dbReference type="Proteomes" id="UP000247555">
    <property type="component" value="Unassembled WGS sequence"/>
</dbReference>
<dbReference type="AlphaFoldDB" id="A0A318KXL1"/>
<accession>A0A318KXL1</accession>